<dbReference type="EMBL" id="AMFJ01000375">
    <property type="protein sequence ID" value="EKE28094.1"/>
    <property type="molecule type" value="Genomic_DNA"/>
</dbReference>
<evidence type="ECO:0000259" key="4">
    <source>
        <dbReference type="SMART" id="SM00534"/>
    </source>
</evidence>
<evidence type="ECO:0000313" key="5">
    <source>
        <dbReference type="EMBL" id="EKE28094.1"/>
    </source>
</evidence>
<gene>
    <name evidence="5" type="primary">mutS</name>
    <name evidence="5" type="ORF">ACD_3C00101G0005</name>
</gene>
<feature type="domain" description="DNA mismatch repair proteins mutS family" evidence="4">
    <location>
        <begin position="304"/>
        <end position="489"/>
    </location>
</feature>
<dbReference type="Gene3D" id="3.40.50.300">
    <property type="entry name" value="P-loop containing nucleotide triphosphate hydrolases"/>
    <property type="match status" value="2"/>
</dbReference>
<dbReference type="SUPFAM" id="SSF52540">
    <property type="entry name" value="P-loop containing nucleoside triphosphate hydrolases"/>
    <property type="match status" value="2"/>
</dbReference>
<dbReference type="GO" id="GO:0005524">
    <property type="term" value="F:ATP binding"/>
    <property type="evidence" value="ECO:0007669"/>
    <property type="project" value="UniProtKB-KW"/>
</dbReference>
<dbReference type="GO" id="GO:0140664">
    <property type="term" value="F:ATP-dependent DNA damage sensor activity"/>
    <property type="evidence" value="ECO:0007669"/>
    <property type="project" value="InterPro"/>
</dbReference>
<dbReference type="PANTHER" id="PTHR11361">
    <property type="entry name" value="DNA MISMATCH REPAIR PROTEIN MUTS FAMILY MEMBER"/>
    <property type="match status" value="1"/>
</dbReference>
<protein>
    <submittedName>
        <fullName evidence="5">DNA mismatch repair protein MutS</fullName>
    </submittedName>
</protein>
<evidence type="ECO:0000256" key="1">
    <source>
        <dbReference type="ARBA" id="ARBA00022741"/>
    </source>
</evidence>
<dbReference type="InterPro" id="IPR045076">
    <property type="entry name" value="MutS"/>
</dbReference>
<name>K2GD02_9BACT</name>
<reference evidence="5" key="1">
    <citation type="journal article" date="2012" name="Science">
        <title>Fermentation, hydrogen, and sulfur metabolism in multiple uncultivated bacterial phyla.</title>
        <authorList>
            <person name="Wrighton K.C."/>
            <person name="Thomas B.C."/>
            <person name="Sharon I."/>
            <person name="Miller C.S."/>
            <person name="Castelle C.J."/>
            <person name="VerBerkmoes N.C."/>
            <person name="Wilkins M.J."/>
            <person name="Hettich R.L."/>
            <person name="Lipton M.S."/>
            <person name="Williams K.H."/>
            <person name="Long P.E."/>
            <person name="Banfield J.F."/>
        </authorList>
    </citation>
    <scope>NUCLEOTIDE SEQUENCE [LARGE SCALE GENOMIC DNA]</scope>
</reference>
<accession>K2GD02</accession>
<dbReference type="SMART" id="SM00534">
    <property type="entry name" value="MUTSac"/>
    <property type="match status" value="1"/>
</dbReference>
<sequence length="1406" mass="171148">MSITTELMNLAPDDKWKLLTGKSMEELWIAKSVETTKQAANNLIQGNNQVADYNIDKLYDPLNITRPFIHSMDGDFSMWVENPFSWEEIKYPNFLKSSREWSIIWNMVRFPIIDKEQIIWRQDFIKNIYHYPELAEIAEIKALAYWLMDWVAGLFSMVNVNQMHLPLIEAFKRWLIPANEVSRYFKIIDVGHENLNKLMDQLDKFESDSIKNISKSLRYKYQNVAHIKEDYLLSSDAGNVNKSVDTFYDEYIKISTLIEVASITKRDWLNFAAYNESEPVSWKNWWYIVEDKENWIKNDSTDDNSLTLLTWSNMSWKSSILKNTFFMQCMAQSFWVVPCEKWNFHIHDSFFYIDRSSTDHEHNLSAFWDWIKTLISGLKTFKKRPFWCYDEIFSETWPEDQYRLAAATIIYLKKLWAKIFCASHNEKFIELCDHLENVWIYHLKVKQSDWNLEWLYKLQSWADDSYAIEVARTLWLKEEILKIAENYLKGVYEDICFEDKQKYKDPEFREPDEDYFKENQKYRFIYSKILINSLIRLKPRDDNFVHIFSDDNNFKECMFRWSSIYTWLKGRTHERFWWMRMIWNDNLAEWVLQMLMNSPMISSNWFAKRRDLFNEISEKIDFNHAKNHGNELKLFLYFLWFINSTGWFNSHNNEPVMSHLHNFNKFIIPHEYQVCEELNNQLIIFLMLNKEILRDSFPFDNELEFTKKLQKAHEMIKKHLYSQPLWKLSEDVIEQLVNRRYSWCDYEIDDFEWKCKQEYKLLIEAFKHMNISNFEEINLYELEQIYNKISSEAEKITNEQDWAKTYSHATAITNYLNFKVSSTEFLEVAEFEPLIVDIRKDMESFIPESLDFFRWWYDLDTISRYMSYFYTYIKENSDKMRSISIFELDIREYQDKIWELLEPIIKSYAEWDYKYEETWPTRLIASIILKWFAQKINPVDSFLRDFDKLESEWWRFINEDFKKGLVSNLKEWLWNNNTGSISQVLWHIEKFDLYWVFKTKFESEIWELFSDFKWFNDKLEEFKNKFWHKSNLLIDEIDFILENKEVNGNNRDKLKKLIWNILHNNQYIYDRKWWEEKFEFDFQGIIYSELEEIKSKLKDVINLALKLEIKYDAFKWYSSKFGISVNQNDFFNEMNKWNFRRFKLIMEHRVNHFIDCRSISAPIKDFVTLALYWKMAKDFDYWEFHLNENWKLRIEEMFNIFSNPWKQVRNTDNFQDWEKWKILTGTNMSWKTFNLKALTMSVVSWKSTWKTTWANWEIPNIDNVIYMDRVVSKKDKKLSSFWNEVSILNKIIGLADEWRDILFIVDEMLSTTSPKYQAALVYGIIVYILKKRNYVTMASHNHEVVEILCNKYSNILKAYHNKIEFDSEWKIIFDYKLQTWHADSNAIFVAEKMWLPQEIIQIAKGL</sequence>
<evidence type="ECO:0000256" key="2">
    <source>
        <dbReference type="ARBA" id="ARBA00022840"/>
    </source>
</evidence>
<keyword evidence="2" id="KW-0067">ATP-binding</keyword>
<comment type="caution">
    <text evidence="5">The sequence shown here is derived from an EMBL/GenBank/DDBJ whole genome shotgun (WGS) entry which is preliminary data.</text>
</comment>
<dbReference type="GO" id="GO:0006298">
    <property type="term" value="P:mismatch repair"/>
    <property type="evidence" value="ECO:0007669"/>
    <property type="project" value="InterPro"/>
</dbReference>
<keyword evidence="1" id="KW-0547">Nucleotide-binding</keyword>
<organism evidence="5">
    <name type="scientific">uncultured bacterium</name>
    <name type="common">gcode 4</name>
    <dbReference type="NCBI Taxonomy" id="1234023"/>
    <lineage>
        <taxon>Bacteria</taxon>
        <taxon>environmental samples</taxon>
    </lineage>
</organism>
<dbReference type="PANTHER" id="PTHR11361:SF34">
    <property type="entry name" value="DNA MISMATCH REPAIR PROTEIN MSH1, MITOCHONDRIAL"/>
    <property type="match status" value="1"/>
</dbReference>
<dbReference type="InterPro" id="IPR000432">
    <property type="entry name" value="DNA_mismatch_repair_MutS_C"/>
</dbReference>
<keyword evidence="3" id="KW-0238">DNA-binding</keyword>
<evidence type="ECO:0000256" key="3">
    <source>
        <dbReference type="ARBA" id="ARBA00023125"/>
    </source>
</evidence>
<dbReference type="InterPro" id="IPR027417">
    <property type="entry name" value="P-loop_NTPase"/>
</dbReference>
<dbReference type="GO" id="GO:0030983">
    <property type="term" value="F:mismatched DNA binding"/>
    <property type="evidence" value="ECO:0007669"/>
    <property type="project" value="InterPro"/>
</dbReference>
<dbReference type="Pfam" id="PF00488">
    <property type="entry name" value="MutS_V"/>
    <property type="match status" value="2"/>
</dbReference>
<proteinExistence type="predicted"/>